<keyword evidence="2" id="KW-1185">Reference proteome</keyword>
<name>A0ACC1ISF4_9FUNG</name>
<evidence type="ECO:0000313" key="1">
    <source>
        <dbReference type="EMBL" id="KAJ1900042.1"/>
    </source>
</evidence>
<comment type="caution">
    <text evidence="1">The sequence shown here is derived from an EMBL/GenBank/DDBJ whole genome shotgun (WGS) entry which is preliminary data.</text>
</comment>
<accession>A0ACC1ISF4</accession>
<evidence type="ECO:0000313" key="2">
    <source>
        <dbReference type="Proteomes" id="UP001150581"/>
    </source>
</evidence>
<organism evidence="1 2">
    <name type="scientific">Kickxella alabastrina</name>
    <dbReference type="NCBI Taxonomy" id="61397"/>
    <lineage>
        <taxon>Eukaryota</taxon>
        <taxon>Fungi</taxon>
        <taxon>Fungi incertae sedis</taxon>
        <taxon>Zoopagomycota</taxon>
        <taxon>Kickxellomycotina</taxon>
        <taxon>Kickxellomycetes</taxon>
        <taxon>Kickxellales</taxon>
        <taxon>Kickxellaceae</taxon>
        <taxon>Kickxella</taxon>
    </lineage>
</organism>
<protein>
    <submittedName>
        <fullName evidence="1">Uncharacterized protein</fullName>
    </submittedName>
</protein>
<proteinExistence type="predicted"/>
<dbReference type="EMBL" id="JANBPG010000107">
    <property type="protein sequence ID" value="KAJ1900042.1"/>
    <property type="molecule type" value="Genomic_DNA"/>
</dbReference>
<sequence>MNCLTRTLVQTRQPVLVIQRGMKKKSKIPVTLLKDIPRVGSAGAVIQVNKAYMRHELYPKRMAEYVLTREGPLDRTKVVEKGSGAAPSRTHVEAQQKVHSMALSNQETIGLIMNLQPLVFERKVVVAADGGAEEGVQAIYGSLAKTDVIKALAEEHGIVIDKDALSMDDKIKSVGEYRCVVKLIYAGQASFKARVVPTKDESQQQQQYFSLKK</sequence>
<gene>
    <name evidence="1" type="ORF">LPJ66_001731</name>
</gene>
<reference evidence="1" key="1">
    <citation type="submission" date="2022-07" db="EMBL/GenBank/DDBJ databases">
        <title>Phylogenomic reconstructions and comparative analyses of Kickxellomycotina fungi.</title>
        <authorList>
            <person name="Reynolds N.K."/>
            <person name="Stajich J.E."/>
            <person name="Barry K."/>
            <person name="Grigoriev I.V."/>
            <person name="Crous P."/>
            <person name="Smith M.E."/>
        </authorList>
    </citation>
    <scope>NUCLEOTIDE SEQUENCE</scope>
    <source>
        <strain evidence="1">Benny 63K</strain>
    </source>
</reference>
<dbReference type="Proteomes" id="UP001150581">
    <property type="component" value="Unassembled WGS sequence"/>
</dbReference>